<dbReference type="Proteomes" id="UP000031876">
    <property type="component" value="Plasmid 2"/>
</dbReference>
<dbReference type="Proteomes" id="UP001181533">
    <property type="component" value="Unassembled WGS sequence"/>
</dbReference>
<protein>
    <submittedName>
        <fullName evidence="3">Uncharacterized protein</fullName>
    </submittedName>
</protein>
<reference evidence="2" key="2">
    <citation type="submission" date="2019-07" db="EMBL/GenBank/DDBJ databases">
        <title>Phylogenomic Reclassification of ATCC Bacillus Strains and Various Taxa within the Genus Bacillus.</title>
        <authorList>
            <person name="Riojas M.A."/>
            <person name="Frank A.M."/>
            <person name="Fenn S.L."/>
            <person name="King S.P."/>
            <person name="Brower S.M."/>
            <person name="Hazbon M.H."/>
        </authorList>
    </citation>
    <scope>NUCLEOTIDE SEQUENCE</scope>
    <source>
        <strain evidence="2">ATCC 35646</strain>
    </source>
</reference>
<dbReference type="AlphaFoldDB" id="A0A0B5NBU0"/>
<evidence type="ECO:0000313" key="5">
    <source>
        <dbReference type="Proteomes" id="UP000501107"/>
    </source>
</evidence>
<evidence type="ECO:0000313" key="3">
    <source>
        <dbReference type="EMBL" id="QKH22667.1"/>
    </source>
</evidence>
<name>A0A0B5NBU0_BACTU</name>
<evidence type="ECO:0000313" key="4">
    <source>
        <dbReference type="Proteomes" id="UP000031876"/>
    </source>
</evidence>
<reference evidence="1 4" key="1">
    <citation type="journal article" date="2015" name="Genome Announc.">
        <title>Complete genome sequences for 35 biothreat assay-relevant bacillus species.</title>
        <authorList>
            <person name="Johnson S.L."/>
            <person name="Daligault H.E."/>
            <person name="Davenport K.W."/>
            <person name="Jaissle J."/>
            <person name="Frey K.G."/>
            <person name="Ladner J.T."/>
            <person name="Broomall S.M."/>
            <person name="Bishop-Lilly K.A."/>
            <person name="Bruce D.C."/>
            <person name="Gibbons H.S."/>
            <person name="Coyne S.R."/>
            <person name="Lo C.C."/>
            <person name="Meincke L."/>
            <person name="Munk A.C."/>
            <person name="Koroleva G.I."/>
            <person name="Rosenzweig C.N."/>
            <person name="Palacios G.F."/>
            <person name="Redden C.L."/>
            <person name="Minogue T.D."/>
            <person name="Chain P.S."/>
        </authorList>
    </citation>
    <scope>NUCLEOTIDE SEQUENCE [LARGE SCALE GENOMIC DNA]</scope>
    <source>
        <strain evidence="1 4">HD1011</strain>
        <plasmid evidence="1 4">2</plasmid>
    </source>
</reference>
<geneLocation type="plasmid" evidence="3 5">
    <name>unnamed3</name>
</geneLocation>
<reference evidence="3 5" key="3">
    <citation type="submission" date="2020-05" db="EMBL/GenBank/DDBJ databases">
        <title>FDA dAtabase for Regulatory Grade micrObial Sequences (FDA-ARGOS): Supporting development and validation of Infectious Disease Dx tests.</title>
        <authorList>
            <person name="Nelson B."/>
            <person name="Plummer A."/>
            <person name="Tallon L."/>
            <person name="Sadzewicz L."/>
            <person name="Zhao X."/>
            <person name="Vavikolanu K."/>
            <person name="Mehta A."/>
            <person name="Aluvathingal J."/>
            <person name="Nadendla S."/>
            <person name="Myers T."/>
            <person name="Yan Y."/>
            <person name="Sichtig H."/>
        </authorList>
    </citation>
    <scope>NUCLEOTIDE SEQUENCE [LARGE SCALE GENOMIC DNA]</scope>
    <source>
        <strain evidence="3 5">FDAARGOS_795</strain>
        <plasmid evidence="3 5">unnamed3</plasmid>
    </source>
</reference>
<keyword evidence="3" id="KW-0614">Plasmid</keyword>
<dbReference type="EMBL" id="CP053979">
    <property type="protein sequence ID" value="QKH22667.1"/>
    <property type="molecule type" value="Genomic_DNA"/>
</dbReference>
<dbReference type="KEGG" id="btw:BF38_5899"/>
<organism evidence="3 5">
    <name type="scientific">Bacillus thuringiensis</name>
    <dbReference type="NCBI Taxonomy" id="1428"/>
    <lineage>
        <taxon>Bacteria</taxon>
        <taxon>Bacillati</taxon>
        <taxon>Bacillota</taxon>
        <taxon>Bacilli</taxon>
        <taxon>Bacillales</taxon>
        <taxon>Bacillaceae</taxon>
        <taxon>Bacillus</taxon>
        <taxon>Bacillus cereus group</taxon>
    </lineage>
</organism>
<sequence length="156" mass="18058">MSELNEDGTVLRKRMINMHKLVDKLKSLDIIEELLFEFEPNVVQFLELDWLISHEVTPNGTVIPEWEGIVYSLEPTKDSHVGVVETFEDTETEVVAKICSTCSKEKRFTVSSRAMQDWENGQLIQRAFPNMEAPDRELFRGGMCGDCWNRMFPVEE</sequence>
<dbReference type="EMBL" id="CP009334">
    <property type="protein sequence ID" value="AJG73870.1"/>
    <property type="molecule type" value="Genomic_DNA"/>
</dbReference>
<geneLocation type="plasmid" evidence="1 4">
    <name>2</name>
</geneLocation>
<evidence type="ECO:0000313" key="2">
    <source>
        <dbReference type="EMBL" id="MDR4174791.1"/>
    </source>
</evidence>
<accession>A0A0B5NBU0</accession>
<dbReference type="RefSeq" id="WP_001292793.1">
    <property type="nucleotide sequence ID" value="NZ_CP009334.1"/>
</dbReference>
<gene>
    <name evidence="1" type="ORF">BF38_5899</name>
    <name evidence="2" type="ORF">FO599_01415</name>
    <name evidence="3" type="ORF">FOC89_01385</name>
</gene>
<evidence type="ECO:0000313" key="1">
    <source>
        <dbReference type="EMBL" id="AJG73870.1"/>
    </source>
</evidence>
<dbReference type="Proteomes" id="UP000501107">
    <property type="component" value="Plasmid unnamed3"/>
</dbReference>
<dbReference type="EMBL" id="VKQN01000001">
    <property type="protein sequence ID" value="MDR4174791.1"/>
    <property type="molecule type" value="Genomic_DNA"/>
</dbReference>
<proteinExistence type="predicted"/>